<dbReference type="Gene3D" id="2.30.30.40">
    <property type="entry name" value="SH3 Domains"/>
    <property type="match status" value="3"/>
</dbReference>
<dbReference type="SMART" id="SM00287">
    <property type="entry name" value="SH3b"/>
    <property type="match status" value="3"/>
</dbReference>
<evidence type="ECO:0000256" key="3">
    <source>
        <dbReference type="SAM" id="MobiDB-lite"/>
    </source>
</evidence>
<dbReference type="Pfam" id="PF08239">
    <property type="entry name" value="SH3_3"/>
    <property type="match status" value="2"/>
</dbReference>
<comment type="similarity">
    <text evidence="1">Belongs to the transglycosylase family. Rpf subfamily.</text>
</comment>
<sequence length="371" mass="37767">MARPAQHRAPATRARSVVRRAGYLGLASAASLATVGLTAPAASAHNHNVWDRVAQCESTGNWHINTGNGYYGGLQFYQPTWVGFGGQEFAAYAHQATKLQQIQVAQRVLQVQGPGAWPVCSVRAGLTLQNGSQPYPGTEDPAPPTPPPGETGTWWVSAGAGANIRSGPGTHFAVVGSAARGTQVVGTASNGWVRISDGRGWVSLTTLTTSNPGTPTPPPAPPTPPPSDPTPPPGETGTWQVSASVGANIRSGPGLNHRVVGGAARGTQVTGAASNGWVKLSDGRGWISLTTLAPVGSPTPPPSPAPPGEASTYRVSAPGGANIRSGPGTNHSVIGGAGHGTQLRGTPQSNGWIKLADRNGFVYSGIVSKVG</sequence>
<gene>
    <name evidence="5" type="ORF">FY030_13100</name>
</gene>
<dbReference type="RefSeq" id="WP_158061897.1">
    <property type="nucleotide sequence ID" value="NZ_CP044427.1"/>
</dbReference>
<feature type="compositionally biased region" description="Pro residues" evidence="3">
    <location>
        <begin position="214"/>
        <end position="234"/>
    </location>
</feature>
<dbReference type="InterPro" id="IPR010618">
    <property type="entry name" value="RPF"/>
</dbReference>
<evidence type="ECO:0000259" key="4">
    <source>
        <dbReference type="SMART" id="SM00287"/>
    </source>
</evidence>
<feature type="region of interest" description="Disordered" evidence="3">
    <location>
        <begin position="205"/>
        <end position="240"/>
    </location>
</feature>
<dbReference type="Pfam" id="PF06737">
    <property type="entry name" value="Transglycosylas"/>
    <property type="match status" value="1"/>
</dbReference>
<evidence type="ECO:0000313" key="6">
    <source>
        <dbReference type="Proteomes" id="UP000326546"/>
    </source>
</evidence>
<dbReference type="AlphaFoldDB" id="A0A5J6V844"/>
<dbReference type="InterPro" id="IPR052354">
    <property type="entry name" value="Cell_Wall_Dynamics_Protein"/>
</dbReference>
<dbReference type="PANTHER" id="PTHR34408:SF1">
    <property type="entry name" value="GLYCOSYL HYDROLASE FAMILY 19 DOMAIN-CONTAINING PROTEIN HI_1415"/>
    <property type="match status" value="1"/>
</dbReference>
<dbReference type="InterPro" id="IPR023346">
    <property type="entry name" value="Lysozyme-like_dom_sf"/>
</dbReference>
<accession>A0A5J6V844</accession>
<feature type="domain" description="SH3b" evidence="4">
    <location>
        <begin position="310"/>
        <end position="370"/>
    </location>
</feature>
<feature type="region of interest" description="Disordered" evidence="3">
    <location>
        <begin position="293"/>
        <end position="337"/>
    </location>
</feature>
<evidence type="ECO:0000256" key="2">
    <source>
        <dbReference type="ARBA" id="ARBA00022801"/>
    </source>
</evidence>
<keyword evidence="6" id="KW-1185">Reference proteome</keyword>
<dbReference type="InterPro" id="IPR003646">
    <property type="entry name" value="SH3-like_bac-type"/>
</dbReference>
<protein>
    <submittedName>
        <fullName evidence="5">SH3 domain-containing protein</fullName>
    </submittedName>
</protein>
<dbReference type="CDD" id="cd13925">
    <property type="entry name" value="RPF"/>
    <property type="match status" value="1"/>
</dbReference>
<dbReference type="OrthoDB" id="1404170at2"/>
<feature type="region of interest" description="Disordered" evidence="3">
    <location>
        <begin position="130"/>
        <end position="152"/>
    </location>
</feature>
<keyword evidence="2" id="KW-0378">Hydrolase</keyword>
<proteinExistence type="inferred from homology"/>
<organism evidence="5 6">
    <name type="scientific">Ornithinimicrobium pratense</name>
    <dbReference type="NCBI Taxonomy" id="2593973"/>
    <lineage>
        <taxon>Bacteria</taxon>
        <taxon>Bacillati</taxon>
        <taxon>Actinomycetota</taxon>
        <taxon>Actinomycetes</taxon>
        <taxon>Micrococcales</taxon>
        <taxon>Ornithinimicrobiaceae</taxon>
        <taxon>Ornithinimicrobium</taxon>
    </lineage>
</organism>
<evidence type="ECO:0000313" key="5">
    <source>
        <dbReference type="EMBL" id="QFG69514.1"/>
    </source>
</evidence>
<dbReference type="GO" id="GO:0016787">
    <property type="term" value="F:hydrolase activity"/>
    <property type="evidence" value="ECO:0007669"/>
    <property type="project" value="UniProtKB-KW"/>
</dbReference>
<reference evidence="5 6" key="1">
    <citation type="submission" date="2019-09" db="EMBL/GenBank/DDBJ databases">
        <title>Serinicoccus pratensis sp. nov., isolated from meadow soil.</title>
        <authorList>
            <person name="Zhang W."/>
        </authorList>
    </citation>
    <scope>NUCLEOTIDE SEQUENCE [LARGE SCALE GENOMIC DNA]</scope>
    <source>
        <strain evidence="5 6">W204</strain>
    </source>
</reference>
<name>A0A5J6V844_9MICO</name>
<dbReference type="KEGG" id="serw:FY030_13100"/>
<evidence type="ECO:0000256" key="1">
    <source>
        <dbReference type="ARBA" id="ARBA00010830"/>
    </source>
</evidence>
<feature type="compositionally biased region" description="Pro residues" evidence="3">
    <location>
        <begin position="297"/>
        <end position="307"/>
    </location>
</feature>
<feature type="domain" description="SH3b" evidence="4">
    <location>
        <begin position="236"/>
        <end position="293"/>
    </location>
</feature>
<dbReference type="Proteomes" id="UP000326546">
    <property type="component" value="Chromosome"/>
</dbReference>
<dbReference type="PANTHER" id="PTHR34408">
    <property type="entry name" value="FAMILY PROTEIN, PUTATIVE-RELATED"/>
    <property type="match status" value="1"/>
</dbReference>
<dbReference type="EMBL" id="CP044427">
    <property type="protein sequence ID" value="QFG69514.1"/>
    <property type="molecule type" value="Genomic_DNA"/>
</dbReference>
<feature type="domain" description="SH3b" evidence="4">
    <location>
        <begin position="151"/>
        <end position="211"/>
    </location>
</feature>
<dbReference type="SUPFAM" id="SSF53955">
    <property type="entry name" value="Lysozyme-like"/>
    <property type="match status" value="1"/>
</dbReference>
<dbReference type="Gene3D" id="1.10.530.10">
    <property type="match status" value="1"/>
</dbReference>